<proteinExistence type="predicted"/>
<organism evidence="1 2">
    <name type="scientific">Cetraspora pellucida</name>
    <dbReference type="NCBI Taxonomy" id="1433469"/>
    <lineage>
        <taxon>Eukaryota</taxon>
        <taxon>Fungi</taxon>
        <taxon>Fungi incertae sedis</taxon>
        <taxon>Mucoromycota</taxon>
        <taxon>Glomeromycotina</taxon>
        <taxon>Glomeromycetes</taxon>
        <taxon>Diversisporales</taxon>
        <taxon>Gigasporaceae</taxon>
        <taxon>Cetraspora</taxon>
    </lineage>
</organism>
<dbReference type="AlphaFoldDB" id="A0A9N9BPX1"/>
<comment type="caution">
    <text evidence="1">The sequence shown here is derived from an EMBL/GenBank/DDBJ whole genome shotgun (WGS) entry which is preliminary data.</text>
</comment>
<reference evidence="1" key="1">
    <citation type="submission" date="2021-06" db="EMBL/GenBank/DDBJ databases">
        <authorList>
            <person name="Kallberg Y."/>
            <person name="Tangrot J."/>
            <person name="Rosling A."/>
        </authorList>
    </citation>
    <scope>NUCLEOTIDE SEQUENCE</scope>
    <source>
        <strain evidence="1">FL966</strain>
    </source>
</reference>
<dbReference type="Proteomes" id="UP000789759">
    <property type="component" value="Unassembled WGS sequence"/>
</dbReference>
<sequence>MCIPGARVQDVAELEKILKRPITLLDITYGTIFNSKKYRFGKYKEIEMVVHNGHAFSRNHYFLKDRMVEYYKEDTWEAINNALQGPQAIWLMEVGDENQRVSQFVLEDGHAFRTWIKHTDIIKACKKLFEDAGHQPQYTHLQASMLAYAHINLLEMLQRFDPNEVVRIATDFIHVRKDALYKIENILAFFKQVEIKSNPNLCSYYPSCAMCSNPEEFFILKLEYPKWIKEFLKTKIPLAKYNCKRHKLFICRFCFGEWFYSGAEIQPGQWCDKSEKIYSQNSNIVYWLKNRHWESIKDIPDSIASTIYDPITRCRNSYLNGRGGSTKDFREKHNVCMVPKHILEMFINYLLEHKCQHADYYEEVLTDYQAKCPKLCEFKKGMRRKNNRVQLELFREAIPVIEK</sequence>
<keyword evidence="2" id="KW-1185">Reference proteome</keyword>
<name>A0A9N9BPX1_9GLOM</name>
<evidence type="ECO:0000313" key="2">
    <source>
        <dbReference type="Proteomes" id="UP000789759"/>
    </source>
</evidence>
<dbReference type="EMBL" id="CAJVQA010003372">
    <property type="protein sequence ID" value="CAG8573144.1"/>
    <property type="molecule type" value="Genomic_DNA"/>
</dbReference>
<dbReference type="OrthoDB" id="2405788at2759"/>
<evidence type="ECO:0000313" key="1">
    <source>
        <dbReference type="EMBL" id="CAG8573144.1"/>
    </source>
</evidence>
<gene>
    <name evidence="1" type="ORF">CPELLU_LOCUS5749</name>
</gene>
<protein>
    <submittedName>
        <fullName evidence="1">12136_t:CDS:1</fullName>
    </submittedName>
</protein>
<accession>A0A9N9BPX1</accession>